<dbReference type="AlphaFoldDB" id="A0A975DIJ6"/>
<feature type="domain" description="Histidine kinase" evidence="11">
    <location>
        <begin position="215"/>
        <end position="424"/>
    </location>
</feature>
<organism evidence="13 14">
    <name type="scientific">Pseudoalteromonas xiamenensis</name>
    <dbReference type="NCBI Taxonomy" id="882626"/>
    <lineage>
        <taxon>Bacteria</taxon>
        <taxon>Pseudomonadati</taxon>
        <taxon>Pseudomonadota</taxon>
        <taxon>Gammaproteobacteria</taxon>
        <taxon>Alteromonadales</taxon>
        <taxon>Pseudoalteromonadaceae</taxon>
        <taxon>Pseudoalteromonas</taxon>
    </lineage>
</organism>
<keyword evidence="8" id="KW-0418">Kinase</keyword>
<dbReference type="Gene3D" id="1.10.287.130">
    <property type="match status" value="1"/>
</dbReference>
<comment type="subcellular location">
    <subcellularLocation>
        <location evidence="2">Cell membrane</location>
        <topology evidence="2">Multi-pass membrane protein</topology>
    </subcellularLocation>
</comment>
<evidence type="ECO:0000256" key="7">
    <source>
        <dbReference type="ARBA" id="ARBA00022741"/>
    </source>
</evidence>
<dbReference type="PANTHER" id="PTHR44936">
    <property type="entry name" value="SENSOR PROTEIN CREC"/>
    <property type="match status" value="1"/>
</dbReference>
<dbReference type="InterPro" id="IPR036890">
    <property type="entry name" value="HATPase_C_sf"/>
</dbReference>
<dbReference type="Gene3D" id="3.30.565.10">
    <property type="entry name" value="Histidine kinase-like ATPase, C-terminal domain"/>
    <property type="match status" value="1"/>
</dbReference>
<keyword evidence="14" id="KW-1185">Reference proteome</keyword>
<dbReference type="KEGG" id="pxi:J5O05_05170"/>
<dbReference type="InterPro" id="IPR005467">
    <property type="entry name" value="His_kinase_dom"/>
</dbReference>
<feature type="domain" description="HAMP" evidence="12">
    <location>
        <begin position="155"/>
        <end position="207"/>
    </location>
</feature>
<dbReference type="InterPro" id="IPR050980">
    <property type="entry name" value="2C_sensor_his_kinase"/>
</dbReference>
<evidence type="ECO:0000256" key="9">
    <source>
        <dbReference type="ARBA" id="ARBA00022840"/>
    </source>
</evidence>
<evidence type="ECO:0000256" key="4">
    <source>
        <dbReference type="ARBA" id="ARBA00022475"/>
    </source>
</evidence>
<keyword evidence="10" id="KW-0472">Membrane</keyword>
<keyword evidence="5" id="KW-0597">Phosphoprotein</keyword>
<dbReference type="PRINTS" id="PR00344">
    <property type="entry name" value="BCTRLSENSOR"/>
</dbReference>
<evidence type="ECO:0000256" key="8">
    <source>
        <dbReference type="ARBA" id="ARBA00022777"/>
    </source>
</evidence>
<reference evidence="13" key="1">
    <citation type="submission" date="2021-03" db="EMBL/GenBank/DDBJ databases">
        <title>Complete Genome of Pseudoalteromonas xiamenensis STKMTI.2, a new potential marine bacterium producing anti-Vibrio compounds.</title>
        <authorList>
            <person name="Handayani D.P."/>
            <person name="Isnansetyo A."/>
            <person name="Istiqomah I."/>
            <person name="Jumina J."/>
        </authorList>
    </citation>
    <scope>NUCLEOTIDE SEQUENCE</scope>
    <source>
        <strain evidence="13">STKMTI.2</strain>
    </source>
</reference>
<evidence type="ECO:0000256" key="6">
    <source>
        <dbReference type="ARBA" id="ARBA00022679"/>
    </source>
</evidence>
<dbReference type="Proteomes" id="UP000664904">
    <property type="component" value="Chromosome"/>
</dbReference>
<dbReference type="CDD" id="cd06225">
    <property type="entry name" value="HAMP"/>
    <property type="match status" value="1"/>
</dbReference>
<dbReference type="GO" id="GO:0005886">
    <property type="term" value="C:plasma membrane"/>
    <property type="evidence" value="ECO:0007669"/>
    <property type="project" value="UniProtKB-SubCell"/>
</dbReference>
<sequence>MWRFTLALLLLVVMGSIFVGQLFDALATRQSEQRLSTEQQQLMSQVNLIQSALASGVAVDTLPKWLALSSTTSTVRYEIQSLKDYPLPVALLDQLKSAGAVFLESNDGLTAYAFIDPKTVLLITQKIGNESDTLPLLLTIGFYGALLCLLLIFLTPFLLRIYRLRSAAMAFGEGKLTTRLTVGSLWYLKDIEQTFNLMAERIENLMQDMRLLSGGLSHELRTPLARIRMGLDTLCDTEDESLRTKYELRINQNLDDMEALINALLKFARLQHSLNDTEKSLVNVQAVLRQLCTKANDPRLSLFIEGDEHSIVGHENYLSLLFSNLVTNALKHCNEKVRVTLSQANSAVLVSVEDDGTGIATSDSEKIFKPFVRLAQQTTASKEGFGIGLALVERITHWLQGEVNVEPSEQLGGARFMVTLPLSKPPR</sequence>
<keyword evidence="7" id="KW-0547">Nucleotide-binding</keyword>
<evidence type="ECO:0000313" key="13">
    <source>
        <dbReference type="EMBL" id="QTH72269.1"/>
    </source>
</evidence>
<evidence type="ECO:0000256" key="10">
    <source>
        <dbReference type="SAM" id="Phobius"/>
    </source>
</evidence>
<dbReference type="InterPro" id="IPR036097">
    <property type="entry name" value="HisK_dim/P_sf"/>
</dbReference>
<evidence type="ECO:0000256" key="3">
    <source>
        <dbReference type="ARBA" id="ARBA00012438"/>
    </source>
</evidence>
<dbReference type="EC" id="2.7.13.3" evidence="3"/>
<dbReference type="PANTHER" id="PTHR44936:SF10">
    <property type="entry name" value="SENSOR PROTEIN RSTB"/>
    <property type="match status" value="1"/>
</dbReference>
<proteinExistence type="predicted"/>
<gene>
    <name evidence="13" type="ORF">J5O05_05170</name>
</gene>
<dbReference type="RefSeq" id="WP_208843891.1">
    <property type="nucleotide sequence ID" value="NZ_CP072133.1"/>
</dbReference>
<evidence type="ECO:0000259" key="12">
    <source>
        <dbReference type="PROSITE" id="PS50885"/>
    </source>
</evidence>
<dbReference type="PROSITE" id="PS50109">
    <property type="entry name" value="HIS_KIN"/>
    <property type="match status" value="1"/>
</dbReference>
<evidence type="ECO:0000256" key="1">
    <source>
        <dbReference type="ARBA" id="ARBA00000085"/>
    </source>
</evidence>
<comment type="catalytic activity">
    <reaction evidence="1">
        <text>ATP + protein L-histidine = ADP + protein N-phospho-L-histidine.</text>
        <dbReference type="EC" id="2.7.13.3"/>
    </reaction>
</comment>
<protein>
    <recommendedName>
        <fullName evidence="3">histidine kinase</fullName>
        <ecNumber evidence="3">2.7.13.3</ecNumber>
    </recommendedName>
</protein>
<evidence type="ECO:0000256" key="2">
    <source>
        <dbReference type="ARBA" id="ARBA00004651"/>
    </source>
</evidence>
<keyword evidence="10" id="KW-0812">Transmembrane</keyword>
<dbReference type="SMART" id="SM00387">
    <property type="entry name" value="HATPase_c"/>
    <property type="match status" value="1"/>
</dbReference>
<name>A0A975DIJ6_9GAMM</name>
<keyword evidence="4" id="KW-1003">Cell membrane</keyword>
<evidence type="ECO:0000259" key="11">
    <source>
        <dbReference type="PROSITE" id="PS50109"/>
    </source>
</evidence>
<dbReference type="SUPFAM" id="SSF55874">
    <property type="entry name" value="ATPase domain of HSP90 chaperone/DNA topoisomerase II/histidine kinase"/>
    <property type="match status" value="1"/>
</dbReference>
<evidence type="ECO:0000313" key="14">
    <source>
        <dbReference type="Proteomes" id="UP000664904"/>
    </source>
</evidence>
<dbReference type="PROSITE" id="PS50885">
    <property type="entry name" value="HAMP"/>
    <property type="match status" value="1"/>
</dbReference>
<dbReference type="InterPro" id="IPR003661">
    <property type="entry name" value="HisK_dim/P_dom"/>
</dbReference>
<keyword evidence="9" id="KW-0067">ATP-binding</keyword>
<dbReference type="Pfam" id="PF00512">
    <property type="entry name" value="HisKA"/>
    <property type="match status" value="1"/>
</dbReference>
<dbReference type="InterPro" id="IPR003594">
    <property type="entry name" value="HATPase_dom"/>
</dbReference>
<dbReference type="EMBL" id="CP072133">
    <property type="protein sequence ID" value="QTH72269.1"/>
    <property type="molecule type" value="Genomic_DNA"/>
</dbReference>
<dbReference type="Pfam" id="PF02518">
    <property type="entry name" value="HATPase_c"/>
    <property type="match status" value="1"/>
</dbReference>
<keyword evidence="10" id="KW-1133">Transmembrane helix</keyword>
<dbReference type="InterPro" id="IPR003660">
    <property type="entry name" value="HAMP_dom"/>
</dbReference>
<dbReference type="CDD" id="cd00082">
    <property type="entry name" value="HisKA"/>
    <property type="match status" value="1"/>
</dbReference>
<accession>A0A975DIJ6</accession>
<dbReference type="SUPFAM" id="SSF47384">
    <property type="entry name" value="Homodimeric domain of signal transducing histidine kinase"/>
    <property type="match status" value="1"/>
</dbReference>
<feature type="transmembrane region" description="Helical" evidence="10">
    <location>
        <begin position="136"/>
        <end position="159"/>
    </location>
</feature>
<dbReference type="GO" id="GO:0005524">
    <property type="term" value="F:ATP binding"/>
    <property type="evidence" value="ECO:0007669"/>
    <property type="project" value="UniProtKB-KW"/>
</dbReference>
<evidence type="ECO:0000256" key="5">
    <source>
        <dbReference type="ARBA" id="ARBA00022553"/>
    </source>
</evidence>
<dbReference type="SMART" id="SM00388">
    <property type="entry name" value="HisKA"/>
    <property type="match status" value="1"/>
</dbReference>
<keyword evidence="6" id="KW-0808">Transferase</keyword>
<dbReference type="GO" id="GO:0000155">
    <property type="term" value="F:phosphorelay sensor kinase activity"/>
    <property type="evidence" value="ECO:0007669"/>
    <property type="project" value="InterPro"/>
</dbReference>
<dbReference type="InterPro" id="IPR004358">
    <property type="entry name" value="Sig_transdc_His_kin-like_C"/>
</dbReference>